<reference evidence="3" key="1">
    <citation type="submission" date="2016-11" db="UniProtKB">
        <authorList>
            <consortium name="WormBaseParasite"/>
        </authorList>
    </citation>
    <scope>IDENTIFICATION</scope>
</reference>
<keyword evidence="2" id="KW-1185">Reference proteome</keyword>
<dbReference type="Pfam" id="PF22976">
    <property type="entry name" value="RRM_10"/>
    <property type="match status" value="1"/>
</dbReference>
<dbReference type="InterPro" id="IPR035979">
    <property type="entry name" value="RBD_domain_sf"/>
</dbReference>
<protein>
    <submittedName>
        <fullName evidence="3">RRM domain-containing protein</fullName>
    </submittedName>
</protein>
<organism evidence="2 3">
    <name type="scientific">Steinernema glaseri</name>
    <dbReference type="NCBI Taxonomy" id="37863"/>
    <lineage>
        <taxon>Eukaryota</taxon>
        <taxon>Metazoa</taxon>
        <taxon>Ecdysozoa</taxon>
        <taxon>Nematoda</taxon>
        <taxon>Chromadorea</taxon>
        <taxon>Rhabditida</taxon>
        <taxon>Tylenchina</taxon>
        <taxon>Panagrolaimomorpha</taxon>
        <taxon>Strongyloidoidea</taxon>
        <taxon>Steinernematidae</taxon>
        <taxon>Steinernema</taxon>
    </lineage>
</organism>
<name>A0A1I7YBK4_9BILA</name>
<evidence type="ECO:0000313" key="3">
    <source>
        <dbReference type="WBParaSite" id="L893_g14714.t1"/>
    </source>
</evidence>
<evidence type="ECO:0000313" key="2">
    <source>
        <dbReference type="Proteomes" id="UP000095287"/>
    </source>
</evidence>
<feature type="domain" description="Heterogeneous nuclear ribonucleoprotein L RRM" evidence="1">
    <location>
        <begin position="1"/>
        <end position="73"/>
    </location>
</feature>
<evidence type="ECO:0000259" key="1">
    <source>
        <dbReference type="Pfam" id="PF22976"/>
    </source>
</evidence>
<sequence>MTEDRLKELFKEKGAIVPTSVTTFPSKSDRSSAGICEFPTTQSASEALMLCNHTPVVCAQGKAPYIVKLAYAGGRDGREFRY</sequence>
<dbReference type="InterPro" id="IPR012677">
    <property type="entry name" value="Nucleotide-bd_a/b_plait_sf"/>
</dbReference>
<dbReference type="SUPFAM" id="SSF54928">
    <property type="entry name" value="RNA-binding domain, RBD"/>
    <property type="match status" value="1"/>
</dbReference>
<dbReference type="Proteomes" id="UP000095287">
    <property type="component" value="Unplaced"/>
</dbReference>
<dbReference type="Gene3D" id="3.30.70.330">
    <property type="match status" value="1"/>
</dbReference>
<dbReference type="GO" id="GO:0003676">
    <property type="term" value="F:nucleic acid binding"/>
    <property type="evidence" value="ECO:0007669"/>
    <property type="project" value="InterPro"/>
</dbReference>
<accession>A0A1I7YBK4</accession>
<dbReference type="InterPro" id="IPR055204">
    <property type="entry name" value="HNRNPL_RRM"/>
</dbReference>
<proteinExistence type="predicted"/>
<dbReference type="WBParaSite" id="L893_g14714.t1">
    <property type="protein sequence ID" value="L893_g14714.t1"/>
    <property type="gene ID" value="L893_g14714"/>
</dbReference>
<dbReference type="AlphaFoldDB" id="A0A1I7YBK4"/>